<gene>
    <name evidence="1" type="ORF">BXT93_09555</name>
</gene>
<comment type="caution">
    <text evidence="1">The sequence shown here is derived from an EMBL/GenBank/DDBJ whole genome shotgun (WGS) entry which is preliminary data.</text>
</comment>
<evidence type="ECO:0000313" key="1">
    <source>
        <dbReference type="EMBL" id="ONG35189.1"/>
    </source>
</evidence>
<evidence type="ECO:0000313" key="2">
    <source>
        <dbReference type="Proteomes" id="UP000188967"/>
    </source>
</evidence>
<protein>
    <submittedName>
        <fullName evidence="1">Uncharacterized protein</fullName>
    </submittedName>
</protein>
<dbReference type="Proteomes" id="UP000188967">
    <property type="component" value="Unassembled WGS sequence"/>
</dbReference>
<dbReference type="EMBL" id="MTPS01000135">
    <property type="protein sequence ID" value="ONG35189.1"/>
    <property type="molecule type" value="Genomic_DNA"/>
</dbReference>
<accession>A0A1V2GI49</accession>
<name>A0A1V2GI49_ECOLX</name>
<proteinExistence type="predicted"/>
<sequence>MLNHDLPCAISPSCFIHHLYIDAWHHSLSTMIRSTSRQFADCISRHYRNGMVSCEYHTFSAFGAGYWMIGVGAEIPDNLRVQYPSLIVSKRIIEKRHCTGNIALIIEHELGKMPVGRINRHYINKLIVTCND</sequence>
<reference evidence="1 2" key="1">
    <citation type="submission" date="2017-01" db="EMBL/GenBank/DDBJ databases">
        <title>Draft genome sequence of an E. coli strain isolated from human, in Amazon, Brazil.</title>
        <authorList>
            <person name="Moura Q."/>
            <person name="Fernandes M.R."/>
            <person name="Cerdeira L."/>
            <person name="Vianello M."/>
            <person name="Souza T.A."/>
            <person name="Ienne S."/>
            <person name="Lincopan N."/>
        </authorList>
    </citation>
    <scope>NUCLEOTIDE SEQUENCE [LARGE SCALE GENOMIC DNA]</scope>
    <source>
        <strain evidence="1 2">ICBEcBL-II-13</strain>
    </source>
</reference>
<organism evidence="1 2">
    <name type="scientific">Escherichia coli</name>
    <dbReference type="NCBI Taxonomy" id="562"/>
    <lineage>
        <taxon>Bacteria</taxon>
        <taxon>Pseudomonadati</taxon>
        <taxon>Pseudomonadota</taxon>
        <taxon>Gammaproteobacteria</taxon>
        <taxon>Enterobacterales</taxon>
        <taxon>Enterobacteriaceae</taxon>
        <taxon>Escherichia</taxon>
    </lineage>
</organism>
<dbReference type="AlphaFoldDB" id="A0A1V2GI49"/>
<dbReference type="RefSeq" id="WP_076795212.1">
    <property type="nucleotide sequence ID" value="NZ_JBAGRA010000020.1"/>
</dbReference>